<dbReference type="OrthoDB" id="5125733at2759"/>
<protein>
    <submittedName>
        <fullName evidence="2">HET-domain-containing protein</fullName>
    </submittedName>
</protein>
<dbReference type="Proteomes" id="UP000250140">
    <property type="component" value="Unassembled WGS sequence"/>
</dbReference>
<evidence type="ECO:0000313" key="2">
    <source>
        <dbReference type="EMBL" id="OCL10795.1"/>
    </source>
</evidence>
<feature type="non-terminal residue" evidence="2">
    <location>
        <position position="1"/>
    </location>
</feature>
<sequence length="368" mass="41980">WLKECLSNHADCPKPSIISAFIPSRVIDVGDSDGSQEPYLLKTQDQYIPEAEKRYVALSHCWGTAQIITTKLLTLSDRYRGIPMATLPRTFQDAVIVTRKLGLRYLWIDSLCIIQDSDEDWENESVQMCNIYHNALFTVSAAHASNSSTGCFFQRDGLLHLPFELSFPLAESEGDTIKTLFAPLPRQQILNYHEPPLYGRAWVLQEQVLSPRMLIYDGDQLRWECLTMHGSERSPLGGVSRHIGASKAIRKGITDSREDFFILAEFDEEFPPRYQHQDWCYAVMDYTHRGMTNQSDRLIAISGIAEAIQRRTKNVYVSGLWQDQLALGLLWNIPFEPEFTPTTMFAFTIPPSTRHDKAIAPSWSWASV</sequence>
<reference evidence="2 3" key="1">
    <citation type="journal article" date="2016" name="Nat. Commun.">
        <title>Ectomycorrhizal ecology is imprinted in the genome of the dominant symbiotic fungus Cenococcum geophilum.</title>
        <authorList>
            <consortium name="DOE Joint Genome Institute"/>
            <person name="Peter M."/>
            <person name="Kohler A."/>
            <person name="Ohm R.A."/>
            <person name="Kuo A."/>
            <person name="Krutzmann J."/>
            <person name="Morin E."/>
            <person name="Arend M."/>
            <person name="Barry K.W."/>
            <person name="Binder M."/>
            <person name="Choi C."/>
            <person name="Clum A."/>
            <person name="Copeland A."/>
            <person name="Grisel N."/>
            <person name="Haridas S."/>
            <person name="Kipfer T."/>
            <person name="LaButti K."/>
            <person name="Lindquist E."/>
            <person name="Lipzen A."/>
            <person name="Maire R."/>
            <person name="Meier B."/>
            <person name="Mihaltcheva S."/>
            <person name="Molinier V."/>
            <person name="Murat C."/>
            <person name="Poggeler S."/>
            <person name="Quandt C.A."/>
            <person name="Sperisen C."/>
            <person name="Tritt A."/>
            <person name="Tisserant E."/>
            <person name="Crous P.W."/>
            <person name="Henrissat B."/>
            <person name="Nehls U."/>
            <person name="Egli S."/>
            <person name="Spatafora J.W."/>
            <person name="Grigoriev I.V."/>
            <person name="Martin F.M."/>
        </authorList>
    </citation>
    <scope>NUCLEOTIDE SEQUENCE [LARGE SCALE GENOMIC DNA]</scope>
    <source>
        <strain evidence="2 3">CBS 207.34</strain>
    </source>
</reference>
<dbReference type="AlphaFoldDB" id="A0A8E2F586"/>
<dbReference type="InterPro" id="IPR010730">
    <property type="entry name" value="HET"/>
</dbReference>
<name>A0A8E2F586_9PEZI</name>
<evidence type="ECO:0000313" key="3">
    <source>
        <dbReference type="Proteomes" id="UP000250140"/>
    </source>
</evidence>
<dbReference type="EMBL" id="KV749166">
    <property type="protein sequence ID" value="OCL10795.1"/>
    <property type="molecule type" value="Genomic_DNA"/>
</dbReference>
<dbReference type="Pfam" id="PF06985">
    <property type="entry name" value="HET"/>
    <property type="match status" value="1"/>
</dbReference>
<dbReference type="PANTHER" id="PTHR33112:SF16">
    <property type="entry name" value="HETEROKARYON INCOMPATIBILITY DOMAIN-CONTAINING PROTEIN"/>
    <property type="match status" value="1"/>
</dbReference>
<dbReference type="PANTHER" id="PTHR33112">
    <property type="entry name" value="DOMAIN PROTEIN, PUTATIVE-RELATED"/>
    <property type="match status" value="1"/>
</dbReference>
<feature type="non-terminal residue" evidence="2">
    <location>
        <position position="368"/>
    </location>
</feature>
<proteinExistence type="predicted"/>
<evidence type="ECO:0000259" key="1">
    <source>
        <dbReference type="Pfam" id="PF06985"/>
    </source>
</evidence>
<keyword evidence="3" id="KW-1185">Reference proteome</keyword>
<gene>
    <name evidence="2" type="ORF">AOQ84DRAFT_277367</name>
</gene>
<feature type="domain" description="Heterokaryon incompatibility" evidence="1">
    <location>
        <begin position="55"/>
        <end position="206"/>
    </location>
</feature>
<accession>A0A8E2F586</accession>
<organism evidence="2 3">
    <name type="scientific">Glonium stellatum</name>
    <dbReference type="NCBI Taxonomy" id="574774"/>
    <lineage>
        <taxon>Eukaryota</taxon>
        <taxon>Fungi</taxon>
        <taxon>Dikarya</taxon>
        <taxon>Ascomycota</taxon>
        <taxon>Pezizomycotina</taxon>
        <taxon>Dothideomycetes</taxon>
        <taxon>Pleosporomycetidae</taxon>
        <taxon>Gloniales</taxon>
        <taxon>Gloniaceae</taxon>
        <taxon>Glonium</taxon>
    </lineage>
</organism>